<dbReference type="Gene3D" id="2.60.40.10">
    <property type="entry name" value="Immunoglobulins"/>
    <property type="match status" value="4"/>
</dbReference>
<reference evidence="3" key="1">
    <citation type="submission" date="2023-07" db="EMBL/GenBank/DDBJ databases">
        <title>30 novel species of actinomycetes from the DSMZ collection.</title>
        <authorList>
            <person name="Nouioui I."/>
        </authorList>
    </citation>
    <scope>NUCLEOTIDE SEQUENCE [LARGE SCALE GENOMIC DNA]</scope>
    <source>
        <strain evidence="3">DSM 44399</strain>
    </source>
</reference>
<feature type="transmembrane region" description="Helical" evidence="1">
    <location>
        <begin position="21"/>
        <end position="43"/>
    </location>
</feature>
<sequence length="892" mass="88967">MIKGLLAARRDADSREGGFMLLEAIISISLIVVIMTALTTFFITAGRSTSDLRSRQTASQLAAGAIDRIRALQPSDTYAGRTTTAVANQFQAAPAAVAGWLASMNQVSDDSGATPKLPMVDYVTPAAGPRFTLTTYIGSCTVATASDPGTACANTTGSTVSVSNFLRVVLAVTWQDNHCAASGCIFATATLLSVDSDPDFLLNETPPPVPVISDPGPQSAAINDVVSLQLALDGGTGVSPVTWSIPAQGQPGSLPAGLTINTAGQITGTPDGPANGSGQSVVVTVTDAFLRTVSRTFTWKILNDLVPSNVGAQSAYLGVAISNLTLTATGGSGPAFSWSVPVQGQTGSLPPGLSLNPSSGVISGIPTSVGTYQSLITVADSSGRTRPRVLAWTIVPPLVAVTPADQISTVSTAITALPLGANGGSGSYVWSDPSRTLPSGLSVSSDGVVTGTPTGTVSGLQVRLTITDAAARTSTTQTFTWSVVLAPSVSAPATQIDTVGGAVSLQLGIGCPNTPCAMALTNAPPGLSISGAGLITGTVSAPSANYTSVRASITDAAGRTVTSNAFTWTIMPPPTVSAPAATFTTPAGSAITSQALSYTCPTASCQFTVTGMPSGIGLATTSTGTASAVVNVITTSGSIYLGGTISTSAGGSYAVVVTPLDTSDSIAGIAVSSTWTVTRPTASGLPTPYTLLRGWTVSSPVDYTCPTASCTLTLSGAPAGLGLSSTATGTVFTSVNVVSTSGVVYLRGTVSSSAVVGSYAVKVSPVDTKYTVTGIAATAIWTVASTAPALANLTATRGTAIATQSLGYNCTSACTVSFASTSSASGSLAGNWLSVTSTGTPTSTVIEAAGSGTFYVAGTVSSTAATGTYSVSVTINDPNGITITEPATWTIQ</sequence>
<dbReference type="Pfam" id="PF05345">
    <property type="entry name" value="He_PIG"/>
    <property type="match status" value="4"/>
</dbReference>
<evidence type="ECO:0000313" key="2">
    <source>
        <dbReference type="EMBL" id="MDT0262601.1"/>
    </source>
</evidence>
<protein>
    <submittedName>
        <fullName evidence="2">Ig domain-containing protein</fullName>
    </submittedName>
</protein>
<accession>A0ABU2JC98</accession>
<keyword evidence="1" id="KW-1133">Transmembrane helix</keyword>
<name>A0ABU2JC98_9ACTN</name>
<dbReference type="SUPFAM" id="SSF49313">
    <property type="entry name" value="Cadherin-like"/>
    <property type="match status" value="2"/>
</dbReference>
<keyword evidence="3" id="KW-1185">Reference proteome</keyword>
<dbReference type="RefSeq" id="WP_311423751.1">
    <property type="nucleotide sequence ID" value="NZ_JAVREH010000020.1"/>
</dbReference>
<keyword evidence="1" id="KW-0472">Membrane</keyword>
<dbReference type="Proteomes" id="UP001183176">
    <property type="component" value="Unassembled WGS sequence"/>
</dbReference>
<organism evidence="2 3">
    <name type="scientific">Jatrophihabitans lederbergiae</name>
    <dbReference type="NCBI Taxonomy" id="3075547"/>
    <lineage>
        <taxon>Bacteria</taxon>
        <taxon>Bacillati</taxon>
        <taxon>Actinomycetota</taxon>
        <taxon>Actinomycetes</taxon>
        <taxon>Jatrophihabitantales</taxon>
        <taxon>Jatrophihabitantaceae</taxon>
        <taxon>Jatrophihabitans</taxon>
    </lineage>
</organism>
<evidence type="ECO:0000256" key="1">
    <source>
        <dbReference type="SAM" id="Phobius"/>
    </source>
</evidence>
<gene>
    <name evidence="2" type="ORF">RM423_14495</name>
</gene>
<dbReference type="InterPro" id="IPR013783">
    <property type="entry name" value="Ig-like_fold"/>
</dbReference>
<comment type="caution">
    <text evidence="2">The sequence shown here is derived from an EMBL/GenBank/DDBJ whole genome shotgun (WGS) entry which is preliminary data.</text>
</comment>
<dbReference type="InterPro" id="IPR015919">
    <property type="entry name" value="Cadherin-like_sf"/>
</dbReference>
<keyword evidence="1" id="KW-0812">Transmembrane</keyword>
<proteinExistence type="predicted"/>
<dbReference type="EMBL" id="JAVREH010000020">
    <property type="protein sequence ID" value="MDT0262601.1"/>
    <property type="molecule type" value="Genomic_DNA"/>
</dbReference>
<evidence type="ECO:0000313" key="3">
    <source>
        <dbReference type="Proteomes" id="UP001183176"/>
    </source>
</evidence>